<proteinExistence type="predicted"/>
<evidence type="ECO:0000313" key="1">
    <source>
        <dbReference type="EMBL" id="BBC81129.1"/>
    </source>
</evidence>
<dbReference type="Proteomes" id="UP000270034">
    <property type="component" value="Chromosome"/>
</dbReference>
<protein>
    <submittedName>
        <fullName evidence="1">Uncharacterized protein</fullName>
    </submittedName>
</protein>
<accession>A0A2Z5ZLC0</accession>
<reference evidence="1 2" key="1">
    <citation type="submission" date="2018-02" db="EMBL/GenBank/DDBJ databases">
        <title>Acetobacter orientalis genome.</title>
        <authorList>
            <person name="Nakashima N."/>
            <person name="Tamura T."/>
        </authorList>
    </citation>
    <scope>NUCLEOTIDE SEQUENCE [LARGE SCALE GENOMIC DNA]</scope>
    <source>
        <strain evidence="1 2">FAN1</strain>
    </source>
</reference>
<dbReference type="EMBL" id="AP018515">
    <property type="protein sequence ID" value="BBC81129.1"/>
    <property type="molecule type" value="Genomic_DNA"/>
</dbReference>
<name>A0A2Z5ZLC0_9PROT</name>
<organism evidence="1 2">
    <name type="scientific">Acetobacter orientalis</name>
    <dbReference type="NCBI Taxonomy" id="146474"/>
    <lineage>
        <taxon>Bacteria</taxon>
        <taxon>Pseudomonadati</taxon>
        <taxon>Pseudomonadota</taxon>
        <taxon>Alphaproteobacteria</taxon>
        <taxon>Acetobacterales</taxon>
        <taxon>Acetobacteraceae</taxon>
        <taxon>Acetobacter</taxon>
    </lineage>
</organism>
<gene>
    <name evidence="1" type="ORF">AcetOrient_orf04232</name>
</gene>
<dbReference type="AlphaFoldDB" id="A0A2Z5ZLC0"/>
<sequence>MNKNTLLLKINKLLLKNINIFIWQITVKFFINSEILISS</sequence>
<dbReference type="KEGG" id="aot:AcetOri_orf04232"/>
<evidence type="ECO:0000313" key="2">
    <source>
        <dbReference type="Proteomes" id="UP000270034"/>
    </source>
</evidence>